<evidence type="ECO:0000313" key="5">
    <source>
        <dbReference type="EMBL" id="SNR57962.1"/>
    </source>
</evidence>
<dbReference type="Proteomes" id="UP000198420">
    <property type="component" value="Unassembled WGS sequence"/>
</dbReference>
<dbReference type="InterPro" id="IPR030934">
    <property type="entry name" value="Intein_C"/>
</dbReference>
<dbReference type="CDD" id="cd00081">
    <property type="entry name" value="Hint"/>
    <property type="match status" value="1"/>
</dbReference>
<dbReference type="EMBL" id="FZNP01000004">
    <property type="protein sequence ID" value="SNR57962.1"/>
    <property type="molecule type" value="Genomic_DNA"/>
</dbReference>
<dbReference type="OrthoDB" id="291011at2"/>
<feature type="region of interest" description="Disordered" evidence="2">
    <location>
        <begin position="53"/>
        <end position="101"/>
    </location>
</feature>
<dbReference type="PANTHER" id="PTHR32305:SF17">
    <property type="entry name" value="TRNA NUCLEASE WAPA"/>
    <property type="match status" value="1"/>
</dbReference>
<feature type="compositionally biased region" description="Low complexity" evidence="2">
    <location>
        <begin position="84"/>
        <end position="100"/>
    </location>
</feature>
<feature type="domain" description="Hint" evidence="4">
    <location>
        <begin position="2042"/>
        <end position="2166"/>
    </location>
</feature>
<dbReference type="Gene3D" id="2.180.10.10">
    <property type="entry name" value="RHS repeat-associated core"/>
    <property type="match status" value="2"/>
</dbReference>
<keyword evidence="3" id="KW-0812">Transmembrane</keyword>
<dbReference type="RefSeq" id="WP_143227058.1">
    <property type="nucleotide sequence ID" value="NZ_FZNP01000004.1"/>
</dbReference>
<organism evidence="5 6">
    <name type="scientific">Actinomadura mexicana</name>
    <dbReference type="NCBI Taxonomy" id="134959"/>
    <lineage>
        <taxon>Bacteria</taxon>
        <taxon>Bacillati</taxon>
        <taxon>Actinomycetota</taxon>
        <taxon>Actinomycetes</taxon>
        <taxon>Streptosporangiales</taxon>
        <taxon>Thermomonosporaceae</taxon>
        <taxon>Actinomadura</taxon>
    </lineage>
</organism>
<feature type="compositionally biased region" description="Basic residues" evidence="2">
    <location>
        <begin position="73"/>
        <end position="82"/>
    </location>
</feature>
<dbReference type="SMART" id="SM00306">
    <property type="entry name" value="HintN"/>
    <property type="match status" value="1"/>
</dbReference>
<dbReference type="Gene3D" id="2.170.16.10">
    <property type="entry name" value="Hedgehog/Intein (Hint) domain"/>
    <property type="match status" value="1"/>
</dbReference>
<accession>A0A238XGY2</accession>
<protein>
    <submittedName>
        <fullName evidence="5">RHS repeat-associated core domain-containing protein</fullName>
    </submittedName>
</protein>
<sequence length="2336" mass="252039">MEDVVNAPRKLQRRTPRKVLLLGPRRIVSMAAAVMTLAMPIGLVTVVPATAEPPNSHPPTVSDHEKPVPGHNLKVRPRKAHASTKPGPAAKAAWPKPGTAEVRVPSAASSGRVQAGSLPLQVLPPAQQTRTARALPVADKVRLQVLERQAAANLGLDGLAFTVARTDAAVPGRVKVRLDYSTFAQAFGGAYGARLQLIQLPPCALTTPNSPHCRTGKQVMLNNDGTSKTLTAEVEAAPAATSGSPAGAAPQNATLLVAAAGSSSSQGSYQSTSLEASATWQGGGSGGDFTWSYPMQVPPVPSGLAPDVTLSYSSASVDGRTANTNGQPSWVGEGFDLWPGYIERRYKSCEDDGAPKDEWGNSPGDQCWGYDNATVTWNGKGGELIKAADGTWRTRGDDGTKFEKLTSSSNANGDDDGEYWKVTTTDGTQYFFGLNRVTGKPDTDSTWTTPVFGDDADEPCHKSAFADSWCQQAYRWNLDYVVDPHGNVILYTYGQETNHYGRNLKPEDETPYVRGGYLKTISYGLRKDNLSAKPPAQVTFTTAERCIPTDTFDCDPSKIGTNPDKWWDVPWDLHCDSGQECKDTHGTVAPTFWSRQRLSKVTTQILKPDGSGYRPVDSWAMNHDWGTADVERDLLLQQIQHTGYTAEGTGTTLPKVTFHHMQMDNRLDKTGDDILRYIRYRLGAIDDESGGQIDIAYSEPDCSLSNLPTPETNGTRCMPVIWTPPGQEDFITDWFHKYVVTSVIQTDRTGLSPDMATKYEYPDDAAWHFDDDDGLTKQKNKTWSQWRGYGHVRVLTGDYAAPSTQADTYYLRGMDGDRKTKDGGEKTVTVSDGEGGTYTDHDALAGFPLKTVQYTKPGGSVHSKTVNTPWRVQTATRARSWGTTTANVVRTDTTHTWTAKDGGGWTETKTDTDYTSTGPGVGRATAVNDLGDITTADDDACTRTTYADNIDAWIVTTPSRVESVAVACTATANRPTQVISDVRAYYDNGDLDQAPSKGDVTKIENVATYDGATPEYVTQAQTRYDAYGRTTEVTDAKGQTSTTAYTEIQGLTTKVQSKSPPAKAGDATTALTNTQELDPARGHPTRTIDANNLHTDLVYDGLGRLTQVWLPNLVKGSDPSPNYQFEYRVIEGEIVAVITKTVTASGLRLDSIQLLDGWLRPRQTQSPGPSGRLISDTFYDDRGQVTKTYATYPALGEPDTELFGIEAPGAVETQSHTSFDGLGRKSIEWLSTDNGDQPAQELWRTTYSYGGGNRVSVTPPDGGTPIAQITNARGQVTERRQYQTATPTGDYDATHYTYTPAGQIASVTDPSGNTFTTTYDLRGRKTQTTDPDKGTTTLTYNDLDQLTSTTDARGKKIFVDYDGLGRKTATHEGTADGPLLTTFTYDTVSRGKGKPATATRHLDGAQYTNQIRAYDVLGRIQATTITIPQKEGALVGSYTFSTAYNLDGTVQSNTVPAAGGLPLETLNYKYDDWLRPLTLTKTVNNITTTYVGNTVYSPTGKTKILELGSAGKRVWQDFTYQHGTQRLDTATTTREGIAGTDRQATYHYTDSGNITSITDLSHDGTDNQCFSYDPLQRLTQAWTQGTTDACASEPSAPAIGGPAPYWQSFIYDKAGNRTNETRHGLGGVTDTVRTYTYATPGHGNRLNSIAQTGPDGERTDTYTYDDAGNTLTRAIGTSPSNPTQTMEWDAEGELTKLTENGNDTSFIYDADGNRLIRKDPTGSTLYLPGTELRAVTGASTATGTRYYSYGDQTVAMRTSDGALTYLTGDTQGTSQVAVNATTQQATVRRFTPFGSLRGFDDDATWPNDKGFLGGTQDPAGLTHLGAREYDPDTGRFISVDPVMVPADPQQMNGYSYANNNPTTHADPDGLCPPDICGIGVVNPGHSEPAKHGGAGGCGHDCGPPGNHTGQKTRRPSGRSGSGNSAGGWRGCSVTAVYGAGVCYTPRDKLRQLAEPQGPPPPPLDWRDGIDATKWAISKYIGYDDIKQCVTGKSAGSCVWAGIGLIPVVGKAARPVAKLARIAWRARRAAEGVKAAGLVTRLCNSFVPRTQVVMADGSRRSIGKIKVGDKVLATDPKTGKTSAQPVQAVIASRGDKKLVQISIKADAPQLVPGATRLNNIKGLTGSRGTKSSAIIATDGHPFWVAGDTNDWVKAADLKPGMWLRTSAGTYVQVASTRHWAVHHQSVHNLTITSIHTYYVAVGDTSVLVHNCGIALGIQKEGKLAQFAADRGLKTFTHLDRDGALAAVREVAMENPDTKIHVTLDGFKPHPKFEGEAGPADLFEAAYDNGKGDNWFTTEREMAIIGDAVRRGRRTWDSIIFYRGGDVVDMPIPEFLGG</sequence>
<evidence type="ECO:0000256" key="1">
    <source>
        <dbReference type="ARBA" id="ARBA00022737"/>
    </source>
</evidence>
<evidence type="ECO:0000256" key="2">
    <source>
        <dbReference type="SAM" id="MobiDB-lite"/>
    </source>
</evidence>
<keyword evidence="3" id="KW-1133">Transmembrane helix</keyword>
<dbReference type="Pfam" id="PF07591">
    <property type="entry name" value="PT-HINT"/>
    <property type="match status" value="1"/>
</dbReference>
<evidence type="ECO:0000256" key="3">
    <source>
        <dbReference type="SAM" id="Phobius"/>
    </source>
</evidence>
<evidence type="ECO:0000313" key="6">
    <source>
        <dbReference type="Proteomes" id="UP000198420"/>
    </source>
</evidence>
<dbReference type="InterPro" id="IPR003587">
    <property type="entry name" value="Hint_dom_N"/>
</dbReference>
<dbReference type="SUPFAM" id="SSF51294">
    <property type="entry name" value="Hedgehog/intein (Hint) domain"/>
    <property type="match status" value="1"/>
</dbReference>
<dbReference type="InterPro" id="IPR056823">
    <property type="entry name" value="TEN-like_YD-shell"/>
</dbReference>
<keyword evidence="6" id="KW-1185">Reference proteome</keyword>
<keyword evidence="1" id="KW-0677">Repeat</keyword>
<dbReference type="InterPro" id="IPR031325">
    <property type="entry name" value="RHS_repeat"/>
</dbReference>
<reference evidence="6" key="1">
    <citation type="submission" date="2017-06" db="EMBL/GenBank/DDBJ databases">
        <authorList>
            <person name="Varghese N."/>
            <person name="Submissions S."/>
        </authorList>
    </citation>
    <scope>NUCLEOTIDE SEQUENCE [LARGE SCALE GENOMIC DNA]</scope>
    <source>
        <strain evidence="6">DSM 44485</strain>
    </source>
</reference>
<name>A0A238XGY2_9ACTN</name>
<dbReference type="InterPro" id="IPR022385">
    <property type="entry name" value="Rhs_assc_core"/>
</dbReference>
<feature type="transmembrane region" description="Helical" evidence="3">
    <location>
        <begin position="27"/>
        <end position="49"/>
    </location>
</feature>
<dbReference type="Pfam" id="PF25023">
    <property type="entry name" value="TEN_YD-shell"/>
    <property type="match status" value="1"/>
</dbReference>
<dbReference type="InterPro" id="IPR050708">
    <property type="entry name" value="T6SS_VgrG/RHS"/>
</dbReference>
<keyword evidence="3" id="KW-0472">Membrane</keyword>
<proteinExistence type="predicted"/>
<feature type="region of interest" description="Disordered" evidence="2">
    <location>
        <begin position="1887"/>
        <end position="1926"/>
    </location>
</feature>
<dbReference type="NCBIfam" id="TIGR03696">
    <property type="entry name" value="Rhs_assc_core"/>
    <property type="match status" value="1"/>
</dbReference>
<dbReference type="Pfam" id="PF05593">
    <property type="entry name" value="RHS_repeat"/>
    <property type="match status" value="1"/>
</dbReference>
<dbReference type="PROSITE" id="PS50818">
    <property type="entry name" value="INTEIN_C_TER"/>
    <property type="match status" value="1"/>
</dbReference>
<dbReference type="InterPro" id="IPR006530">
    <property type="entry name" value="YD"/>
</dbReference>
<dbReference type="NCBIfam" id="TIGR01643">
    <property type="entry name" value="YD_repeat_2x"/>
    <property type="match status" value="3"/>
</dbReference>
<gene>
    <name evidence="5" type="ORF">SAMN06265355_104326</name>
</gene>
<dbReference type="PANTHER" id="PTHR32305">
    <property type="match status" value="1"/>
</dbReference>
<evidence type="ECO:0000259" key="4">
    <source>
        <dbReference type="SMART" id="SM00306"/>
    </source>
</evidence>
<dbReference type="InterPro" id="IPR036844">
    <property type="entry name" value="Hint_dom_sf"/>
</dbReference>